<evidence type="ECO:0000313" key="2">
    <source>
        <dbReference type="Proteomes" id="UP001163064"/>
    </source>
</evidence>
<comment type="caution">
    <text evidence="1">The sequence shown here is derived from an EMBL/GenBank/DDBJ whole genome shotgun (WGS) entry which is preliminary data.</text>
</comment>
<gene>
    <name evidence="1" type="ORF">OFY01_07485</name>
</gene>
<dbReference type="Proteomes" id="UP001163064">
    <property type="component" value="Unassembled WGS sequence"/>
</dbReference>
<organism evidence="1 2">
    <name type="scientific">Streptomyces beihaiensis</name>
    <dbReference type="NCBI Taxonomy" id="2984495"/>
    <lineage>
        <taxon>Bacteria</taxon>
        <taxon>Bacillati</taxon>
        <taxon>Actinomycetota</taxon>
        <taxon>Actinomycetes</taxon>
        <taxon>Kitasatosporales</taxon>
        <taxon>Streptomycetaceae</taxon>
        <taxon>Streptomyces</taxon>
    </lineage>
</organism>
<proteinExistence type="predicted"/>
<dbReference type="EMBL" id="JAPHNL010000057">
    <property type="protein sequence ID" value="MCX3059612.1"/>
    <property type="molecule type" value="Genomic_DNA"/>
</dbReference>
<keyword evidence="2" id="KW-1185">Reference proteome</keyword>
<reference evidence="1" key="1">
    <citation type="submission" date="2022-10" db="EMBL/GenBank/DDBJ databases">
        <title>Streptomyces beihaiensis sp. nov., a chitin degrading actinobacterium, isolated from shrimp pond soil.</title>
        <authorList>
            <person name="Xie J."/>
            <person name="Shen N."/>
        </authorList>
    </citation>
    <scope>NUCLEOTIDE SEQUENCE</scope>
    <source>
        <strain evidence="1">GXMU-J5</strain>
    </source>
</reference>
<accession>A0ABT3TRI5</accession>
<protein>
    <submittedName>
        <fullName evidence="1">Uncharacterized protein</fullName>
    </submittedName>
</protein>
<sequence length="62" mass="6526">MSREVVLTIQPGESADDFISRIADTAPEPSPSVLDRIRTLLAVDGPAIPQQTAPSRAVRAAA</sequence>
<name>A0ABT3TRI5_9ACTN</name>
<dbReference type="RefSeq" id="WP_266597554.1">
    <property type="nucleotide sequence ID" value="NZ_JAPHNL010000057.1"/>
</dbReference>
<evidence type="ECO:0000313" key="1">
    <source>
        <dbReference type="EMBL" id="MCX3059612.1"/>
    </source>
</evidence>